<protein>
    <submittedName>
        <fullName evidence="1">Uncharacterized protein</fullName>
    </submittedName>
</protein>
<evidence type="ECO:0000313" key="2">
    <source>
        <dbReference type="Proteomes" id="UP001358586"/>
    </source>
</evidence>
<name>A0ABR0NF72_GOSAR</name>
<comment type="caution">
    <text evidence="1">The sequence shown here is derived from an EMBL/GenBank/DDBJ whole genome shotgun (WGS) entry which is preliminary data.</text>
</comment>
<dbReference type="EMBL" id="JARKNE010000010">
    <property type="protein sequence ID" value="KAK5792901.1"/>
    <property type="molecule type" value="Genomic_DNA"/>
</dbReference>
<reference evidence="1 2" key="1">
    <citation type="submission" date="2023-03" db="EMBL/GenBank/DDBJ databases">
        <title>WGS of Gossypium arboreum.</title>
        <authorList>
            <person name="Yu D."/>
        </authorList>
    </citation>
    <scope>NUCLEOTIDE SEQUENCE [LARGE SCALE GENOMIC DNA]</scope>
    <source>
        <tissue evidence="1">Leaf</tissue>
    </source>
</reference>
<keyword evidence="2" id="KW-1185">Reference proteome</keyword>
<organism evidence="1 2">
    <name type="scientific">Gossypium arboreum</name>
    <name type="common">Tree cotton</name>
    <name type="synonym">Gossypium nanking</name>
    <dbReference type="NCBI Taxonomy" id="29729"/>
    <lineage>
        <taxon>Eukaryota</taxon>
        <taxon>Viridiplantae</taxon>
        <taxon>Streptophyta</taxon>
        <taxon>Embryophyta</taxon>
        <taxon>Tracheophyta</taxon>
        <taxon>Spermatophyta</taxon>
        <taxon>Magnoliopsida</taxon>
        <taxon>eudicotyledons</taxon>
        <taxon>Gunneridae</taxon>
        <taxon>Pentapetalae</taxon>
        <taxon>rosids</taxon>
        <taxon>malvids</taxon>
        <taxon>Malvales</taxon>
        <taxon>Malvaceae</taxon>
        <taxon>Malvoideae</taxon>
        <taxon>Gossypium</taxon>
    </lineage>
</organism>
<sequence length="126" mass="14899">MDDFYYLWYHEDFDYDEDIYEERVYEDWEIQENQHLLILELSQLRGETIVLPQDFNDHDDMPSERYQEVLSPVISWARRVVCLLLRCSCVSRTLLGKPQFHRLGVVKLIGAFPRGPRGASLGTFGK</sequence>
<dbReference type="Proteomes" id="UP001358586">
    <property type="component" value="Chromosome 10"/>
</dbReference>
<evidence type="ECO:0000313" key="1">
    <source>
        <dbReference type="EMBL" id="KAK5792901.1"/>
    </source>
</evidence>
<gene>
    <name evidence="1" type="ORF">PVK06_034030</name>
</gene>
<accession>A0ABR0NF72</accession>
<proteinExistence type="predicted"/>